<feature type="binding site" evidence="11">
    <location>
        <position position="125"/>
    </location>
    <ligand>
        <name>L-histidine</name>
        <dbReference type="ChEBI" id="CHEBI:57595"/>
    </ligand>
</feature>
<dbReference type="PROSITE" id="PS50862">
    <property type="entry name" value="AA_TRNA_LIGASE_II"/>
    <property type="match status" value="1"/>
</dbReference>
<evidence type="ECO:0000256" key="3">
    <source>
        <dbReference type="ARBA" id="ARBA00005539"/>
    </source>
</evidence>
<dbReference type="CDD" id="cd00773">
    <property type="entry name" value="HisRS-like_core"/>
    <property type="match status" value="1"/>
</dbReference>
<dbReference type="UniPathway" id="UPA00031">
    <property type="reaction ID" value="UER00006"/>
</dbReference>
<protein>
    <recommendedName>
        <fullName evidence="5 10">ATP phosphoribosyltransferase regulatory subunit</fullName>
    </recommendedName>
</protein>
<reference evidence="14 16" key="2">
    <citation type="submission" date="2014-01" db="EMBL/GenBank/DDBJ databases">
        <title>Draft genome sequencing of Bacillus alcalophilus CGMCC 1.3604.</title>
        <authorList>
            <person name="Yang J."/>
            <person name="Diao L."/>
            <person name="Yang S."/>
        </authorList>
    </citation>
    <scope>NUCLEOTIDE SEQUENCE [LARGE SCALE GENOMIC DNA]</scope>
    <source>
        <strain evidence="14 16">CGMCC 1.3604</strain>
    </source>
</reference>
<keyword evidence="6 10" id="KW-0963">Cytoplasm</keyword>
<dbReference type="STRING" id="1218173.BALCAV_0209325"/>
<dbReference type="Gene3D" id="3.40.50.12590">
    <property type="match status" value="1"/>
</dbReference>
<dbReference type="eggNOG" id="COG3705">
    <property type="taxonomic scope" value="Bacteria"/>
</dbReference>
<comment type="caution">
    <text evidence="13">The sequence shown here is derived from an EMBL/GenBank/DDBJ whole genome shotgun (WGS) entry which is preliminary data.</text>
</comment>
<keyword evidence="8 10" id="KW-0368">Histidine biosynthesis</keyword>
<comment type="subunit">
    <text evidence="4 10">Heteromultimer composed of HisG and HisZ subunits.</text>
</comment>
<evidence type="ECO:0000313" key="16">
    <source>
        <dbReference type="Proteomes" id="UP000297014"/>
    </source>
</evidence>
<dbReference type="Proteomes" id="UP000002754">
    <property type="component" value="Unassembled WGS sequence"/>
</dbReference>
<evidence type="ECO:0000313" key="13">
    <source>
        <dbReference type="EMBL" id="KGA97548.1"/>
    </source>
</evidence>
<dbReference type="SUPFAM" id="SSF55681">
    <property type="entry name" value="Class II aaRS and biotin synthetases"/>
    <property type="match status" value="1"/>
</dbReference>
<evidence type="ECO:0000313" key="14">
    <source>
        <dbReference type="EMBL" id="THG91115.1"/>
    </source>
</evidence>
<dbReference type="InterPro" id="IPR006195">
    <property type="entry name" value="aa-tRNA-synth_II"/>
</dbReference>
<feature type="binding site" evidence="11">
    <location>
        <begin position="274"/>
        <end position="275"/>
    </location>
    <ligand>
        <name>L-histidine</name>
        <dbReference type="ChEBI" id="CHEBI:57595"/>
    </ligand>
</feature>
<keyword evidence="13" id="KW-0808">Transferase</keyword>
<proteinExistence type="inferred from homology"/>
<evidence type="ECO:0000256" key="10">
    <source>
        <dbReference type="HAMAP-Rule" id="MF_00125"/>
    </source>
</evidence>
<dbReference type="NCBIfam" id="TIGR00443">
    <property type="entry name" value="hisZ_biosyn_reg"/>
    <property type="match status" value="1"/>
</dbReference>
<dbReference type="GO" id="GO:0005737">
    <property type="term" value="C:cytoplasm"/>
    <property type="evidence" value="ECO:0007669"/>
    <property type="project" value="UniProtKB-SubCell"/>
</dbReference>
<dbReference type="Gene3D" id="3.30.930.10">
    <property type="entry name" value="Bira Bifunctional Protein, Domain 2"/>
    <property type="match status" value="1"/>
</dbReference>
<evidence type="ECO:0000256" key="4">
    <source>
        <dbReference type="ARBA" id="ARBA00011496"/>
    </source>
</evidence>
<evidence type="ECO:0000313" key="15">
    <source>
        <dbReference type="Proteomes" id="UP000002754"/>
    </source>
</evidence>
<feature type="domain" description="Aminoacyl-transfer RNA synthetases class-II family profile" evidence="12">
    <location>
        <begin position="27"/>
        <end position="326"/>
    </location>
</feature>
<evidence type="ECO:0000256" key="9">
    <source>
        <dbReference type="ARBA" id="ARBA00025246"/>
    </source>
</evidence>
<dbReference type="Pfam" id="PF21996">
    <property type="entry name" value="HisZ-like"/>
    <property type="match status" value="1"/>
</dbReference>
<comment type="subcellular location">
    <subcellularLocation>
        <location evidence="1 10">Cytoplasm</location>
    </subcellularLocation>
</comment>
<dbReference type="EMBL" id="JALP01000087">
    <property type="protein sequence ID" value="THG91115.1"/>
    <property type="molecule type" value="Genomic_DNA"/>
</dbReference>
<keyword evidence="15" id="KW-1185">Reference proteome</keyword>
<evidence type="ECO:0000256" key="2">
    <source>
        <dbReference type="ARBA" id="ARBA00004667"/>
    </source>
</evidence>
<dbReference type="EMBL" id="ALPT02000026">
    <property type="protein sequence ID" value="KGA97548.1"/>
    <property type="molecule type" value="Genomic_DNA"/>
</dbReference>
<dbReference type="AlphaFoldDB" id="A0A094WNJ9"/>
<gene>
    <name evidence="10" type="primary">hisZ</name>
    <name evidence="14" type="ORF">AJ85_06630</name>
    <name evidence="13" type="ORF">BALCAV_0209325</name>
</gene>
<evidence type="ECO:0000256" key="6">
    <source>
        <dbReference type="ARBA" id="ARBA00022490"/>
    </source>
</evidence>
<name>A0A094WNJ9_ALKAL</name>
<dbReference type="HAMAP" id="MF_00125">
    <property type="entry name" value="HisZ"/>
    <property type="match status" value="1"/>
</dbReference>
<organism evidence="13 15">
    <name type="scientific">Alkalihalobacillus alcalophilus ATCC 27647 = CGMCC 1.3604</name>
    <dbReference type="NCBI Taxonomy" id="1218173"/>
    <lineage>
        <taxon>Bacteria</taxon>
        <taxon>Bacillati</taxon>
        <taxon>Bacillota</taxon>
        <taxon>Bacilli</taxon>
        <taxon>Bacillales</taxon>
        <taxon>Bacillaceae</taxon>
        <taxon>Alkalihalobacillus</taxon>
    </lineage>
</organism>
<keyword evidence="13" id="KW-0328">Glycosyltransferase</keyword>
<evidence type="ECO:0000256" key="8">
    <source>
        <dbReference type="ARBA" id="ARBA00023102"/>
    </source>
</evidence>
<dbReference type="Proteomes" id="UP000297014">
    <property type="component" value="Unassembled WGS sequence"/>
</dbReference>
<dbReference type="RefSeq" id="WP_003321861.1">
    <property type="nucleotide sequence ID" value="NZ_ALPT02000026.1"/>
</dbReference>
<evidence type="ECO:0000256" key="7">
    <source>
        <dbReference type="ARBA" id="ARBA00022605"/>
    </source>
</evidence>
<dbReference type="GO" id="GO:0006427">
    <property type="term" value="P:histidyl-tRNA aminoacylation"/>
    <property type="evidence" value="ECO:0007669"/>
    <property type="project" value="InterPro"/>
</dbReference>
<feature type="binding site" evidence="11">
    <location>
        <position position="129"/>
    </location>
    <ligand>
        <name>L-histidine</name>
        <dbReference type="ChEBI" id="CHEBI:57595"/>
    </ligand>
</feature>
<dbReference type="GO" id="GO:0004821">
    <property type="term" value="F:histidine-tRNA ligase activity"/>
    <property type="evidence" value="ECO:0007669"/>
    <property type="project" value="InterPro"/>
</dbReference>
<dbReference type="PIRSF" id="PIRSF001549">
    <property type="entry name" value="His-tRNA_synth"/>
    <property type="match status" value="1"/>
</dbReference>
<dbReference type="InterPro" id="IPR004517">
    <property type="entry name" value="HisZ"/>
</dbReference>
<evidence type="ECO:0000259" key="12">
    <source>
        <dbReference type="PROSITE" id="PS50862"/>
    </source>
</evidence>
<comment type="function">
    <text evidence="9 10">Required for the first step of histidine biosynthesis. May allow the feedback regulation of ATP phosphoribosyltransferase activity by histidine.</text>
</comment>
<dbReference type="OrthoDB" id="9800814at2"/>
<sequence length="397" mass="44415">MTKPFMFEKPLGMRDTLPKLYETKRDVRDKVSAEIKSWGYHFIETPTLEYYDTVGVASAILDQQLFKLLDQQGRSLVLRPDMTAPIARLVASSLKDAAYPLRLSYQSNVFRAQQHEAGKPAEFEQIGVELIGDGTISADGEVIALMISSLKQTGLKHFTVALGHIGFLQALLLDIVGNAERADALIRFLYEKNYVGFKEHVKSLSLSSIDKSRLLKLLKLRGSQEVLGEASEIIQTEAGKAAIQELQELWSVLQAYQLTDYVKFDLNLVLHMSYYTGVVFEGYGDKLGVPVSSGGRYDELLEKFKRPAQATGFGIRLDLLVEALAEVTELSEQVCIIFSRERRVEAIEVATKKRQEGYAVVMQDLAGIKDLDLMTEQYDDVLYFIGKQPKAKGGILT</sequence>
<dbReference type="InterPro" id="IPR004516">
    <property type="entry name" value="HisRS/HisZ"/>
</dbReference>
<dbReference type="InterPro" id="IPR041715">
    <property type="entry name" value="HisRS-like_core"/>
</dbReference>
<evidence type="ECO:0000256" key="5">
    <source>
        <dbReference type="ARBA" id="ARBA00020397"/>
    </source>
</evidence>
<feature type="binding site" evidence="11">
    <location>
        <begin position="81"/>
        <end position="83"/>
    </location>
    <ligand>
        <name>L-histidine</name>
        <dbReference type="ChEBI" id="CHEBI:57595"/>
    </ligand>
</feature>
<comment type="miscellaneous">
    <text evidence="10">This function is generally fulfilled by the C-terminal part of HisG, which is missing in some bacteria such as this one.</text>
</comment>
<dbReference type="GO" id="GO:0000105">
    <property type="term" value="P:L-histidine biosynthetic process"/>
    <property type="evidence" value="ECO:0007669"/>
    <property type="project" value="UniProtKB-UniRule"/>
</dbReference>
<dbReference type="GO" id="GO:0140096">
    <property type="term" value="F:catalytic activity, acting on a protein"/>
    <property type="evidence" value="ECO:0007669"/>
    <property type="project" value="UniProtKB-ARBA"/>
</dbReference>
<keyword evidence="7 10" id="KW-0028">Amino-acid biosynthesis</keyword>
<dbReference type="PANTHER" id="PTHR43707">
    <property type="entry name" value="HISTIDYL-TRNA SYNTHETASE"/>
    <property type="match status" value="1"/>
</dbReference>
<dbReference type="InterPro" id="IPR045864">
    <property type="entry name" value="aa-tRNA-synth_II/BPL/LPL"/>
</dbReference>
<accession>A0A094WNJ9</accession>
<evidence type="ECO:0000256" key="1">
    <source>
        <dbReference type="ARBA" id="ARBA00004496"/>
    </source>
</evidence>
<reference evidence="13 15" key="1">
    <citation type="journal article" date="2014" name="Genome Announc.">
        <title>Draft Genome Sequence of Bacillus alcalophilus AV1934, a Classic Alkaliphile Isolated from Human Feces in 1934.</title>
        <authorList>
            <person name="Attie O."/>
            <person name="Jayaprakash A."/>
            <person name="Shah H."/>
            <person name="Paulsen I.T."/>
            <person name="Morino M."/>
            <person name="Takahashi Y."/>
            <person name="Narumi I."/>
            <person name="Sachidanandam R."/>
            <person name="Satoh K."/>
            <person name="Ito M."/>
            <person name="Krulwich T.A."/>
        </authorList>
    </citation>
    <scope>NUCLEOTIDE SEQUENCE [LARGE SCALE GENOMIC DNA]</scope>
    <source>
        <strain evidence="13 15">AV1934</strain>
    </source>
</reference>
<dbReference type="InterPro" id="IPR053846">
    <property type="entry name" value="HisZ-C"/>
</dbReference>
<feature type="binding site" evidence="11">
    <location>
        <position position="111"/>
    </location>
    <ligand>
        <name>L-histidine</name>
        <dbReference type="ChEBI" id="CHEBI:57595"/>
    </ligand>
</feature>
<comment type="similarity">
    <text evidence="3 10">Belongs to the class-II aminoacyl-tRNA synthetase family. HisZ subfamily.</text>
</comment>
<evidence type="ECO:0000256" key="11">
    <source>
        <dbReference type="PIRSR" id="PIRSR001549-1"/>
    </source>
</evidence>
<comment type="pathway">
    <text evidence="2 10">Amino-acid biosynthesis; L-histidine biosynthesis; L-histidine from 5-phospho-alpha-D-ribose 1-diphosphate: step 1/9.</text>
</comment>
<dbReference type="NCBIfam" id="NF008941">
    <property type="entry name" value="PRK12292.2-4"/>
    <property type="match status" value="1"/>
</dbReference>
<dbReference type="PANTHER" id="PTHR43707:SF1">
    <property type="entry name" value="HISTIDINE--TRNA LIGASE, MITOCHONDRIAL-RELATED"/>
    <property type="match status" value="1"/>
</dbReference>
<dbReference type="Pfam" id="PF13393">
    <property type="entry name" value="tRNA-synt_His"/>
    <property type="match status" value="1"/>
</dbReference>
<dbReference type="GO" id="GO:0016757">
    <property type="term" value="F:glycosyltransferase activity"/>
    <property type="evidence" value="ECO:0007669"/>
    <property type="project" value="UniProtKB-KW"/>
</dbReference>